<evidence type="ECO:0000256" key="1">
    <source>
        <dbReference type="SAM" id="MobiDB-lite"/>
    </source>
</evidence>
<evidence type="ECO:0000313" key="3">
    <source>
        <dbReference type="Proteomes" id="UP000235392"/>
    </source>
</evidence>
<gene>
    <name evidence="2" type="ORF">PCASD_05572</name>
</gene>
<feature type="compositionally biased region" description="Low complexity" evidence="1">
    <location>
        <begin position="331"/>
        <end position="341"/>
    </location>
</feature>
<dbReference type="Proteomes" id="UP000235392">
    <property type="component" value="Unassembled WGS sequence"/>
</dbReference>
<name>A0A2N5UVS8_9BASI</name>
<feature type="compositionally biased region" description="Polar residues" evidence="1">
    <location>
        <begin position="316"/>
        <end position="330"/>
    </location>
</feature>
<sequence length="341" mass="37110">MLNNTHLEPAPCRPAHHPHHRSFCPLAPAAPSSTNLARFSSATAVFFTFAANAAAPNFASWRLLARYSLPAALVPSSSPPHSCPLSRCHLSFSSLTRTSGSNFLSCNPKAGLGKALTLLALNLKHVCIPTGKGGLYIHPTKSPPPPRIEMVGMTGEYSSHLFAGDTAGTVFTVFVGAIKINTFLPFQYNDVAAISFLSSITGGEVVFCPRFHSQRDCVKVESEMLSGQRGLFNFSAQLRIRLAKEGDHSKSGRITRSSWVRRARLNSAARLTKDKAANHILVTTRIELSKIINGPARTCLHGHTARQQWIKRSNQFKSQTAQMTHASTRKTPSPSTHSHSH</sequence>
<protein>
    <submittedName>
        <fullName evidence="2">Uncharacterized protein</fullName>
    </submittedName>
</protein>
<feature type="region of interest" description="Disordered" evidence="1">
    <location>
        <begin position="316"/>
        <end position="341"/>
    </location>
</feature>
<proteinExistence type="predicted"/>
<reference evidence="2 3" key="1">
    <citation type="submission" date="2017-11" db="EMBL/GenBank/DDBJ databases">
        <title>De novo assembly and phasing of dikaryotic genomes from two isolates of Puccinia coronata f. sp. avenae, the causal agent of oat crown rust.</title>
        <authorList>
            <person name="Miller M.E."/>
            <person name="Zhang Y."/>
            <person name="Omidvar V."/>
            <person name="Sperschneider J."/>
            <person name="Schwessinger B."/>
            <person name="Raley C."/>
            <person name="Palmer J.M."/>
            <person name="Garnica D."/>
            <person name="Upadhyaya N."/>
            <person name="Rathjen J."/>
            <person name="Taylor J.M."/>
            <person name="Park R.F."/>
            <person name="Dodds P.N."/>
            <person name="Hirsch C.D."/>
            <person name="Kianian S.F."/>
            <person name="Figueroa M."/>
        </authorList>
    </citation>
    <scope>NUCLEOTIDE SEQUENCE [LARGE SCALE GENOMIC DNA]</scope>
    <source>
        <strain evidence="2">12SD80</strain>
    </source>
</reference>
<evidence type="ECO:0000313" key="2">
    <source>
        <dbReference type="EMBL" id="PLW41861.1"/>
    </source>
</evidence>
<dbReference type="AlphaFoldDB" id="A0A2N5UVS8"/>
<dbReference type="EMBL" id="PGCI01000085">
    <property type="protein sequence ID" value="PLW41861.1"/>
    <property type="molecule type" value="Genomic_DNA"/>
</dbReference>
<accession>A0A2N5UVS8</accession>
<comment type="caution">
    <text evidence="2">The sequence shown here is derived from an EMBL/GenBank/DDBJ whole genome shotgun (WGS) entry which is preliminary data.</text>
</comment>
<organism evidence="2 3">
    <name type="scientific">Puccinia coronata f. sp. avenae</name>
    <dbReference type="NCBI Taxonomy" id="200324"/>
    <lineage>
        <taxon>Eukaryota</taxon>
        <taxon>Fungi</taxon>
        <taxon>Dikarya</taxon>
        <taxon>Basidiomycota</taxon>
        <taxon>Pucciniomycotina</taxon>
        <taxon>Pucciniomycetes</taxon>
        <taxon>Pucciniales</taxon>
        <taxon>Pucciniaceae</taxon>
        <taxon>Puccinia</taxon>
    </lineage>
</organism>